<feature type="signal peptide" evidence="4">
    <location>
        <begin position="1"/>
        <end position="20"/>
    </location>
</feature>
<keyword evidence="6" id="KW-1185">Reference proteome</keyword>
<dbReference type="Proteomes" id="UP000199679">
    <property type="component" value="Chromosome I"/>
</dbReference>
<evidence type="ECO:0000256" key="1">
    <source>
        <dbReference type="ARBA" id="ARBA00022737"/>
    </source>
</evidence>
<protein>
    <submittedName>
        <fullName evidence="5">Ankyrin repeat-containing protein</fullName>
    </submittedName>
</protein>
<name>A0A1H2C0I2_MUCMA</name>
<dbReference type="PROSITE" id="PS50088">
    <property type="entry name" value="ANK_REPEAT"/>
    <property type="match status" value="2"/>
</dbReference>
<dbReference type="STRING" id="652787.SAMN05216490_4492"/>
<evidence type="ECO:0000313" key="6">
    <source>
        <dbReference type="Proteomes" id="UP000199679"/>
    </source>
</evidence>
<keyword evidence="1" id="KW-0677">Repeat</keyword>
<dbReference type="InterPro" id="IPR036770">
    <property type="entry name" value="Ankyrin_rpt-contain_sf"/>
</dbReference>
<gene>
    <name evidence="5" type="ORF">SAMN05216490_4492</name>
</gene>
<dbReference type="AlphaFoldDB" id="A0A1H2C0I2"/>
<keyword evidence="2 3" id="KW-0040">ANK repeat</keyword>
<dbReference type="RefSeq" id="WP_091378445.1">
    <property type="nucleotide sequence ID" value="NZ_LT629740.1"/>
</dbReference>
<evidence type="ECO:0000256" key="3">
    <source>
        <dbReference type="PROSITE-ProRule" id="PRU00023"/>
    </source>
</evidence>
<evidence type="ECO:0000256" key="2">
    <source>
        <dbReference type="ARBA" id="ARBA00023043"/>
    </source>
</evidence>
<dbReference type="OrthoDB" id="796070at2"/>
<sequence length="141" mass="15256">MKKKVILLGLSLFLSLPIFAQNIFKAAQSNDITGIKFLLNYGVNINARDVKGNTPLIIAVKENQQRAADFLIEKDADLNLQDNEGNTALIAAVSAGNAPLIKTLIQHGADAKIEDKKHKSAADYAKRLNDPTILSMLSASL</sequence>
<feature type="repeat" description="ANK" evidence="3">
    <location>
        <begin position="84"/>
        <end position="116"/>
    </location>
</feature>
<dbReference type="Pfam" id="PF12796">
    <property type="entry name" value="Ank_2"/>
    <property type="match status" value="1"/>
</dbReference>
<dbReference type="Pfam" id="PF00023">
    <property type="entry name" value="Ank"/>
    <property type="match status" value="1"/>
</dbReference>
<dbReference type="Gene3D" id="1.25.40.20">
    <property type="entry name" value="Ankyrin repeat-containing domain"/>
    <property type="match status" value="1"/>
</dbReference>
<accession>A0A1H2C0I2</accession>
<feature type="chain" id="PRO_5009270611" evidence="4">
    <location>
        <begin position="21"/>
        <end position="141"/>
    </location>
</feature>
<dbReference type="EMBL" id="LT629740">
    <property type="protein sequence ID" value="SDT63699.1"/>
    <property type="molecule type" value="Genomic_DNA"/>
</dbReference>
<dbReference type="InterPro" id="IPR002110">
    <property type="entry name" value="Ankyrin_rpt"/>
</dbReference>
<feature type="repeat" description="ANK" evidence="3">
    <location>
        <begin position="51"/>
        <end position="83"/>
    </location>
</feature>
<dbReference type="SUPFAM" id="SSF48403">
    <property type="entry name" value="Ankyrin repeat"/>
    <property type="match status" value="1"/>
</dbReference>
<dbReference type="PANTHER" id="PTHR24171">
    <property type="entry name" value="ANKYRIN REPEAT DOMAIN-CONTAINING PROTEIN 39-RELATED"/>
    <property type="match status" value="1"/>
</dbReference>
<dbReference type="SMART" id="SM00248">
    <property type="entry name" value="ANK"/>
    <property type="match status" value="3"/>
</dbReference>
<organism evidence="5 6">
    <name type="scientific">Mucilaginibacter mallensis</name>
    <dbReference type="NCBI Taxonomy" id="652787"/>
    <lineage>
        <taxon>Bacteria</taxon>
        <taxon>Pseudomonadati</taxon>
        <taxon>Bacteroidota</taxon>
        <taxon>Sphingobacteriia</taxon>
        <taxon>Sphingobacteriales</taxon>
        <taxon>Sphingobacteriaceae</taxon>
        <taxon>Mucilaginibacter</taxon>
    </lineage>
</organism>
<keyword evidence="4" id="KW-0732">Signal</keyword>
<evidence type="ECO:0000256" key="4">
    <source>
        <dbReference type="SAM" id="SignalP"/>
    </source>
</evidence>
<proteinExistence type="predicted"/>
<evidence type="ECO:0000313" key="5">
    <source>
        <dbReference type="EMBL" id="SDT63699.1"/>
    </source>
</evidence>
<dbReference type="PROSITE" id="PS50297">
    <property type="entry name" value="ANK_REP_REGION"/>
    <property type="match status" value="2"/>
</dbReference>
<reference evidence="5 6" key="1">
    <citation type="submission" date="2016-10" db="EMBL/GenBank/DDBJ databases">
        <authorList>
            <person name="de Groot N.N."/>
        </authorList>
    </citation>
    <scope>NUCLEOTIDE SEQUENCE [LARGE SCALE GENOMIC DNA]</scope>
    <source>
        <strain evidence="5 6">MP1X4</strain>
    </source>
</reference>